<dbReference type="PANTHER" id="PTHR10742:SF410">
    <property type="entry name" value="LYSINE-SPECIFIC HISTONE DEMETHYLASE 2"/>
    <property type="match status" value="1"/>
</dbReference>
<dbReference type="Pfam" id="PF01593">
    <property type="entry name" value="Amino_oxidase"/>
    <property type="match status" value="1"/>
</dbReference>
<dbReference type="EMBL" id="CP018092">
    <property type="protein sequence ID" value="ATS17912.1"/>
    <property type="molecule type" value="Genomic_DNA"/>
</dbReference>
<dbReference type="InterPro" id="IPR036188">
    <property type="entry name" value="FAD/NAD-bd_sf"/>
</dbReference>
<reference evidence="2 3" key="1">
    <citation type="submission" date="2016-11" db="EMBL/GenBank/DDBJ databases">
        <title>Complete genome sequence of thermophilic cyanobacteria strain Synechococcus sp. PCC6715.</title>
        <authorList>
            <person name="Tang J."/>
            <person name="Daroch M."/>
            <person name="Liang Y."/>
            <person name="Jiang D."/>
            <person name="Shah M."/>
        </authorList>
    </citation>
    <scope>NUCLEOTIDE SEQUENCE [LARGE SCALE GENOMIC DNA]</scope>
    <source>
        <strain evidence="2 3">PCC 6715</strain>
    </source>
</reference>
<gene>
    <name evidence="2" type="ORF">BRW62_03160</name>
</gene>
<organism evidence="2 3">
    <name type="scientific">Parathermosynechococcus lividus PCC 6715</name>
    <dbReference type="NCBI Taxonomy" id="1917166"/>
    <lineage>
        <taxon>Bacteria</taxon>
        <taxon>Bacillati</taxon>
        <taxon>Cyanobacteriota</taxon>
        <taxon>Cyanophyceae</taxon>
        <taxon>Acaryochloridales</taxon>
        <taxon>Thermosynechococcaceae</taxon>
        <taxon>Parathermosynechococcus</taxon>
    </lineage>
</organism>
<dbReference type="InterPro" id="IPR050281">
    <property type="entry name" value="Flavin_monoamine_oxidase"/>
</dbReference>
<feature type="domain" description="Amine oxidase" evidence="1">
    <location>
        <begin position="3"/>
        <end position="72"/>
    </location>
</feature>
<dbReference type="OrthoDB" id="547674at2"/>
<dbReference type="PANTHER" id="PTHR10742">
    <property type="entry name" value="FLAVIN MONOAMINE OXIDASE"/>
    <property type="match status" value="1"/>
</dbReference>
<evidence type="ECO:0000259" key="1">
    <source>
        <dbReference type="Pfam" id="PF01593"/>
    </source>
</evidence>
<reference evidence="3" key="2">
    <citation type="journal article" date="2022" name="Front. Microbiol.">
        <title>Comparative Genomic Analysis Revealed Distinct Molecular Components and Organization of CO2-Concentrating Mechanism in Thermophilic Cyanobacteria.</title>
        <authorList>
            <person name="Tang J."/>
            <person name="Zhou H."/>
            <person name="Yao D."/>
            <person name="Riaz S."/>
            <person name="You D."/>
            <person name="Klepacz-Smolka A."/>
            <person name="Daroch M."/>
        </authorList>
    </citation>
    <scope>NUCLEOTIDE SEQUENCE [LARGE SCALE GENOMIC DNA]</scope>
    <source>
        <strain evidence="3">PCC 6715</strain>
    </source>
</reference>
<protein>
    <recommendedName>
        <fullName evidence="1">Amine oxidase domain-containing protein</fullName>
    </recommendedName>
</protein>
<proteinExistence type="predicted"/>
<dbReference type="SUPFAM" id="SSF51905">
    <property type="entry name" value="FAD/NAD(P)-binding domain"/>
    <property type="match status" value="1"/>
</dbReference>
<dbReference type="AlphaFoldDB" id="A0A2D2Q080"/>
<evidence type="ECO:0000313" key="3">
    <source>
        <dbReference type="Proteomes" id="UP000231057"/>
    </source>
</evidence>
<dbReference type="RefSeq" id="WP_099798258.1">
    <property type="nucleotide sequence ID" value="NZ_CP018092.1"/>
</dbReference>
<name>A0A2D2Q080_PARLV</name>
<dbReference type="Gene3D" id="3.50.50.60">
    <property type="entry name" value="FAD/NAD(P)-binding domain"/>
    <property type="match status" value="1"/>
</dbReference>
<evidence type="ECO:0000313" key="2">
    <source>
        <dbReference type="EMBL" id="ATS17912.1"/>
    </source>
</evidence>
<dbReference type="KEGG" id="slw:BRW62_03160"/>
<dbReference type="Proteomes" id="UP000231057">
    <property type="component" value="Chromosome"/>
</dbReference>
<dbReference type="InterPro" id="IPR002937">
    <property type="entry name" value="Amino_oxidase"/>
</dbReference>
<accession>A0A2D2Q080</accession>
<sequence>MYALKFAITRWGQDPFSYGAYSFIPPLASPQDYRTLAQPIEGRLLFAGEATHDRYPATVHGAYLSGDRAAREWLSAA</sequence>
<dbReference type="GO" id="GO:0016491">
    <property type="term" value="F:oxidoreductase activity"/>
    <property type="evidence" value="ECO:0007669"/>
    <property type="project" value="InterPro"/>
</dbReference>
<keyword evidence="3" id="KW-1185">Reference proteome</keyword>